<keyword evidence="3" id="KW-1185">Reference proteome</keyword>
<accession>A0AAV7T903</accession>
<name>A0AAV7T903_PLEWA</name>
<evidence type="ECO:0000256" key="1">
    <source>
        <dbReference type="SAM" id="MobiDB-lite"/>
    </source>
</evidence>
<protein>
    <submittedName>
        <fullName evidence="2">Uncharacterized protein</fullName>
    </submittedName>
</protein>
<comment type="caution">
    <text evidence="2">The sequence shown here is derived from an EMBL/GenBank/DDBJ whole genome shotgun (WGS) entry which is preliminary data.</text>
</comment>
<evidence type="ECO:0000313" key="2">
    <source>
        <dbReference type="EMBL" id="KAJ1172903.1"/>
    </source>
</evidence>
<dbReference type="AlphaFoldDB" id="A0AAV7T903"/>
<feature type="region of interest" description="Disordered" evidence="1">
    <location>
        <begin position="1"/>
        <end position="71"/>
    </location>
</feature>
<proteinExistence type="predicted"/>
<gene>
    <name evidence="2" type="ORF">NDU88_004745</name>
</gene>
<reference evidence="2" key="1">
    <citation type="journal article" date="2022" name="bioRxiv">
        <title>Sequencing and chromosome-scale assembly of the giantPleurodeles waltlgenome.</title>
        <authorList>
            <person name="Brown T."/>
            <person name="Elewa A."/>
            <person name="Iarovenko S."/>
            <person name="Subramanian E."/>
            <person name="Araus A.J."/>
            <person name="Petzold A."/>
            <person name="Susuki M."/>
            <person name="Suzuki K.-i.T."/>
            <person name="Hayashi T."/>
            <person name="Toyoda A."/>
            <person name="Oliveira C."/>
            <person name="Osipova E."/>
            <person name="Leigh N.D."/>
            <person name="Simon A."/>
            <person name="Yun M.H."/>
        </authorList>
    </citation>
    <scope>NUCLEOTIDE SEQUENCE</scope>
    <source>
        <strain evidence="2">20211129_DDA</strain>
        <tissue evidence="2">Liver</tissue>
    </source>
</reference>
<dbReference type="EMBL" id="JANPWB010000007">
    <property type="protein sequence ID" value="KAJ1172903.1"/>
    <property type="molecule type" value="Genomic_DNA"/>
</dbReference>
<sequence length="184" mass="19841">MPRVVGPTRRPGHKDIRLPGALASGAGGRSPGRGLPPQYPNRAPEHKLAGEASLGPVDSYPQAPRGEYESSVDGCEGSMCERESSVDGCEGSMCERESSVDGCEGSMCERESSMDGCEGSMCERESGVDAFEGKVYECEGKAGIRERLRTFGCAERSAFLVMWDMEEYECRVDTSHGIRACGRL</sequence>
<organism evidence="2 3">
    <name type="scientific">Pleurodeles waltl</name>
    <name type="common">Iberian ribbed newt</name>
    <dbReference type="NCBI Taxonomy" id="8319"/>
    <lineage>
        <taxon>Eukaryota</taxon>
        <taxon>Metazoa</taxon>
        <taxon>Chordata</taxon>
        <taxon>Craniata</taxon>
        <taxon>Vertebrata</taxon>
        <taxon>Euteleostomi</taxon>
        <taxon>Amphibia</taxon>
        <taxon>Batrachia</taxon>
        <taxon>Caudata</taxon>
        <taxon>Salamandroidea</taxon>
        <taxon>Salamandridae</taxon>
        <taxon>Pleurodelinae</taxon>
        <taxon>Pleurodeles</taxon>
    </lineage>
</organism>
<dbReference type="Proteomes" id="UP001066276">
    <property type="component" value="Chromosome 4_1"/>
</dbReference>
<evidence type="ECO:0000313" key="3">
    <source>
        <dbReference type="Proteomes" id="UP001066276"/>
    </source>
</evidence>